<dbReference type="Gene3D" id="2.60.120.680">
    <property type="entry name" value="GOLD domain"/>
    <property type="match status" value="1"/>
</dbReference>
<evidence type="ECO:0000313" key="3">
    <source>
        <dbReference type="WBParaSite" id="ACRNAN_scaffold6776.g24973.t1"/>
    </source>
</evidence>
<organism evidence="2 3">
    <name type="scientific">Acrobeloides nanus</name>
    <dbReference type="NCBI Taxonomy" id="290746"/>
    <lineage>
        <taxon>Eukaryota</taxon>
        <taxon>Metazoa</taxon>
        <taxon>Ecdysozoa</taxon>
        <taxon>Nematoda</taxon>
        <taxon>Chromadorea</taxon>
        <taxon>Rhabditida</taxon>
        <taxon>Tylenchina</taxon>
        <taxon>Cephalobomorpha</taxon>
        <taxon>Cephaloboidea</taxon>
        <taxon>Cephalobidae</taxon>
        <taxon>Acrobeloides</taxon>
    </lineage>
</organism>
<dbReference type="WBParaSite" id="ACRNAN_scaffold6776.g24973.t1">
    <property type="protein sequence ID" value="ACRNAN_scaffold6776.g24973.t1"/>
    <property type="gene ID" value="ACRNAN_scaffold6776.g24973"/>
</dbReference>
<feature type="domain" description="CRAL-TRIO" evidence="1">
    <location>
        <begin position="1"/>
        <end position="97"/>
    </location>
</feature>
<reference evidence="3" key="1">
    <citation type="submission" date="2022-11" db="UniProtKB">
        <authorList>
            <consortium name="WormBaseParasite"/>
        </authorList>
    </citation>
    <scope>IDENTIFICATION</scope>
</reference>
<dbReference type="PROSITE" id="PS50191">
    <property type="entry name" value="CRAL_TRIO"/>
    <property type="match status" value="1"/>
</dbReference>
<dbReference type="InterPro" id="IPR001251">
    <property type="entry name" value="CRAL-TRIO_dom"/>
</dbReference>
<proteinExistence type="predicted"/>
<dbReference type="PANTHER" id="PTHR47159:SF6">
    <property type="entry name" value="CRAL-TRIO DOMAIN-CONTAINING PROTEIN"/>
    <property type="match status" value="1"/>
</dbReference>
<dbReference type="InterPro" id="IPR036865">
    <property type="entry name" value="CRAL-TRIO_dom_sf"/>
</dbReference>
<dbReference type="PANTHER" id="PTHR47159">
    <property type="entry name" value="PROTEIN CBG07705-RELATED"/>
    <property type="match status" value="1"/>
</dbReference>
<evidence type="ECO:0000259" key="1">
    <source>
        <dbReference type="PROSITE" id="PS50191"/>
    </source>
</evidence>
<evidence type="ECO:0000313" key="2">
    <source>
        <dbReference type="Proteomes" id="UP000887540"/>
    </source>
</evidence>
<dbReference type="Gene3D" id="3.40.525.10">
    <property type="entry name" value="CRAL-TRIO lipid binding domain"/>
    <property type="match status" value="1"/>
</dbReference>
<dbReference type="CDD" id="cd00170">
    <property type="entry name" value="SEC14"/>
    <property type="match status" value="1"/>
</dbReference>
<accession>A0A914EA08</accession>
<dbReference type="SUPFAM" id="SSF52087">
    <property type="entry name" value="CRAL/TRIO domain"/>
    <property type="match status" value="1"/>
</dbReference>
<dbReference type="Pfam" id="PF00650">
    <property type="entry name" value="CRAL_TRIO"/>
    <property type="match status" value="1"/>
</dbReference>
<dbReference type="Proteomes" id="UP000887540">
    <property type="component" value="Unplaced"/>
</dbReference>
<sequence>MQNVNIIDYINPYSSINKLFQSRVQLWFDYYGEVLKHAILINPPTFLSALIQVMSIILPEKLLSRFIFIHNEPYDILPYLTVEAIPTFCGGSKEISVLPISRKIDREEYIMEGEIWSEHNIIEVPYEEITINTSKTFVTTLQVKSGQTLLYEYFASRDYEISCVHEKQGILIPRLKMSSPVVPEEGSFYIKEDGEIKLEITNLSKMLKMKLKIALLIV</sequence>
<dbReference type="AlphaFoldDB" id="A0A914EA08"/>
<keyword evidence="2" id="KW-1185">Reference proteome</keyword>
<dbReference type="InterPro" id="IPR053302">
    <property type="entry name" value="CRAL-TRIO_domain"/>
</dbReference>
<name>A0A914EA08_9BILA</name>
<protein>
    <submittedName>
        <fullName evidence="3">CRAL-TRIO domain-containing protein</fullName>
    </submittedName>
</protein>